<dbReference type="PRINTS" id="PR00364">
    <property type="entry name" value="DISEASERSIST"/>
</dbReference>
<dbReference type="GO" id="GO:0003677">
    <property type="term" value="F:DNA binding"/>
    <property type="evidence" value="ECO:0007669"/>
    <property type="project" value="InterPro"/>
</dbReference>
<accession>A0A9Q9I8S0</accession>
<dbReference type="PANTHER" id="PTHR47691:SF3">
    <property type="entry name" value="HTH-TYPE TRANSCRIPTIONAL REGULATOR RV0890C-RELATED"/>
    <property type="match status" value="1"/>
</dbReference>
<dbReference type="RefSeq" id="WP_052388391.1">
    <property type="nucleotide sequence ID" value="NZ_CP073767.1"/>
</dbReference>
<dbReference type="GO" id="GO:0043531">
    <property type="term" value="F:ADP binding"/>
    <property type="evidence" value="ECO:0007669"/>
    <property type="project" value="InterPro"/>
</dbReference>
<dbReference type="InterPro" id="IPR001387">
    <property type="entry name" value="Cro/C1-type_HTH"/>
</dbReference>
<gene>
    <name evidence="3" type="ORF">Daura_31340</name>
</gene>
<feature type="region of interest" description="Disordered" evidence="1">
    <location>
        <begin position="83"/>
        <end position="105"/>
    </location>
</feature>
<dbReference type="OrthoDB" id="3491079at2"/>
<dbReference type="Pfam" id="PF13560">
    <property type="entry name" value="HTH_31"/>
    <property type="match status" value="1"/>
</dbReference>
<evidence type="ECO:0000256" key="1">
    <source>
        <dbReference type="SAM" id="MobiDB-lite"/>
    </source>
</evidence>
<dbReference type="Pfam" id="PF13191">
    <property type="entry name" value="AAA_16"/>
    <property type="match status" value="1"/>
</dbReference>
<feature type="domain" description="HTH cro/C1-type" evidence="2">
    <location>
        <begin position="10"/>
        <end position="64"/>
    </location>
</feature>
<evidence type="ECO:0000313" key="4">
    <source>
        <dbReference type="Proteomes" id="UP001058003"/>
    </source>
</evidence>
<dbReference type="InterPro" id="IPR011990">
    <property type="entry name" value="TPR-like_helical_dom_sf"/>
</dbReference>
<evidence type="ECO:0000259" key="2">
    <source>
        <dbReference type="PROSITE" id="PS50943"/>
    </source>
</evidence>
<reference evidence="3" key="1">
    <citation type="submission" date="2021-04" db="EMBL/GenBank/DDBJ databases">
        <title>Dactylosporangium aurantiacum NRRL B-8018 full assembly.</title>
        <authorList>
            <person name="Hartkoorn R.C."/>
            <person name="Beaudoing E."/>
            <person name="Hot D."/>
        </authorList>
    </citation>
    <scope>NUCLEOTIDE SEQUENCE</scope>
    <source>
        <strain evidence="3">NRRL B-8018</strain>
    </source>
</reference>
<dbReference type="InterPro" id="IPR010982">
    <property type="entry name" value="Lambda_DNA-bd_dom_sf"/>
</dbReference>
<dbReference type="SUPFAM" id="SSF48452">
    <property type="entry name" value="TPR-like"/>
    <property type="match status" value="2"/>
</dbReference>
<name>A0A9Q9I8S0_9ACTN</name>
<dbReference type="InterPro" id="IPR041664">
    <property type="entry name" value="AAA_16"/>
</dbReference>
<dbReference type="EMBL" id="CP073767">
    <property type="protein sequence ID" value="UWZ51241.1"/>
    <property type="molecule type" value="Genomic_DNA"/>
</dbReference>
<dbReference type="CDD" id="cd00093">
    <property type="entry name" value="HTH_XRE"/>
    <property type="match status" value="1"/>
</dbReference>
<dbReference type="InterPro" id="IPR027417">
    <property type="entry name" value="P-loop_NTPase"/>
</dbReference>
<dbReference type="AlphaFoldDB" id="A0A9Q9I8S0"/>
<dbReference type="SUPFAM" id="SSF52540">
    <property type="entry name" value="P-loop containing nucleoside triphosphate hydrolases"/>
    <property type="match status" value="1"/>
</dbReference>
<dbReference type="Gene3D" id="1.25.40.10">
    <property type="entry name" value="Tetratricopeptide repeat domain"/>
    <property type="match status" value="2"/>
</dbReference>
<dbReference type="PROSITE" id="PS50943">
    <property type="entry name" value="HTH_CROC1"/>
    <property type="match status" value="1"/>
</dbReference>
<dbReference type="SMART" id="SM00530">
    <property type="entry name" value="HTH_XRE"/>
    <property type="match status" value="1"/>
</dbReference>
<proteinExistence type="predicted"/>
<sequence>MTHDGFASLLRGYRRRLGLTQAALAERSAVSERSIRSIERGGRVPRRYTAEQLAGALDLTDEHLMAFLAAADGLLRLQRATAPDRPPVADGAAAADLSRPVPRPVPRQLPVDVGDFVGRDAELRAIVERLGPHGPAPHVVALAGPAGIGKTALALHVAHRLAPQFPDGQLYLPLHGVTSRPVDPGDALAQLLRALGLNSAALPAGADARAALLREQLADRRVLVVLDDASGHEQVAALLPGGGNAVVITGRLPLTGLPGVTVVDLAPLDEAVALRLFAHIAGPARVATDPGGAADVAKACGGLPLAVRVAAARLAAHPRWTVRLLADRLGDERQRLEELRHGDLAVRPSLRLGYQTLSAPAARAFALLGTLPVATFPEWVVAALLDAPAATGAGVLRELLDARLLDEVGVDRAGQLRYRFHDLTRLFALECHEAAGTGDADPAAVVTRAAGAWLGLARQARDGLQCERLYLDEPRTQAVPVEDRVASVATRQPVDWFEAEREALTALALSCADTGSHAVACALIGSAADFFELRGYYTDWQRMSRAALAACRRAGDRPGEIAMRRSFGITLLELDDLEAALEQFRTVRQLAHELGAHPSAAMAGKEIGFVLGLLGRLDEAEWMLRTAEEELDRIGRQDSRALALTSLAFVLRQRGESGEAVRIARAAQALGEAQRNRFVQAYAGRGLAGALLSAGLRDEAAHWARRAAELYTGIGDPIGAGQSLRALGEALADDPAHHGEAERLLRGAATLFRGHGYRWGLALTELSLGELLVRRGTGEAVEVLRASLRFWSDEAVPALLARALVALADAEERRGGDARTLLEQAFEHYTAIGSPAAAAVARRLDRAARVASAS</sequence>
<dbReference type="SMART" id="SM00382">
    <property type="entry name" value="AAA"/>
    <property type="match status" value="1"/>
</dbReference>
<evidence type="ECO:0000313" key="3">
    <source>
        <dbReference type="EMBL" id="UWZ51241.1"/>
    </source>
</evidence>
<organism evidence="3 4">
    <name type="scientific">Dactylosporangium aurantiacum</name>
    <dbReference type="NCBI Taxonomy" id="35754"/>
    <lineage>
        <taxon>Bacteria</taxon>
        <taxon>Bacillati</taxon>
        <taxon>Actinomycetota</taxon>
        <taxon>Actinomycetes</taxon>
        <taxon>Micromonosporales</taxon>
        <taxon>Micromonosporaceae</taxon>
        <taxon>Dactylosporangium</taxon>
    </lineage>
</organism>
<dbReference type="Gene3D" id="3.40.50.300">
    <property type="entry name" value="P-loop containing nucleotide triphosphate hydrolases"/>
    <property type="match status" value="1"/>
</dbReference>
<dbReference type="KEGG" id="daur:Daura_31340"/>
<dbReference type="InterPro" id="IPR003593">
    <property type="entry name" value="AAA+_ATPase"/>
</dbReference>
<protein>
    <submittedName>
        <fullName evidence="3">Helix-turn-helix domain-containing protein</fullName>
    </submittedName>
</protein>
<dbReference type="SUPFAM" id="SSF47413">
    <property type="entry name" value="lambda repressor-like DNA-binding domains"/>
    <property type="match status" value="1"/>
</dbReference>
<dbReference type="Gene3D" id="1.10.260.40">
    <property type="entry name" value="lambda repressor-like DNA-binding domains"/>
    <property type="match status" value="1"/>
</dbReference>
<dbReference type="Proteomes" id="UP001058003">
    <property type="component" value="Chromosome"/>
</dbReference>
<keyword evidence="4" id="KW-1185">Reference proteome</keyword>
<dbReference type="PANTHER" id="PTHR47691">
    <property type="entry name" value="REGULATOR-RELATED"/>
    <property type="match status" value="1"/>
</dbReference>